<accession>A0A1I6K7A8</accession>
<dbReference type="Pfam" id="PF04357">
    <property type="entry name" value="TamB"/>
    <property type="match status" value="1"/>
</dbReference>
<evidence type="ECO:0000256" key="4">
    <source>
        <dbReference type="ARBA" id="ARBA00023136"/>
    </source>
</evidence>
<dbReference type="InterPro" id="IPR007452">
    <property type="entry name" value="TamB_C"/>
</dbReference>
<name>A0A1I6K7A8_9SPHN</name>
<keyword evidence="2 5" id="KW-0812">Transmembrane</keyword>
<feature type="domain" description="Translocation and assembly module TamB C-terminal" evidence="6">
    <location>
        <begin position="1047"/>
        <end position="1379"/>
    </location>
</feature>
<keyword evidence="4 5" id="KW-0472">Membrane</keyword>
<gene>
    <name evidence="7" type="ORF">SAMN05192580_1404</name>
</gene>
<sequence>MPRAARWPWWIRWPLGIVVTLVLAVGIALWAIDTGPGHRFIADRIGALPIRSGLRIRIGRIDGSIWRRARLVDLRLYDLDGLFFEAPEVRLDWRPTRWLANRLDVRDLTSDFATLHRIPRLRPTGRDQPILPDFDIALGRLKVTRLVLGPQLAGRRRVAGLDAQADIRSGRALLDLRARVAGGGDRLLVRLDAEPRANRFDLAGELDAPADSVAGVMLGTRGSIQARIGGRGTYQRWDGTAQAEFGGRRVVDLTLGARDGRYTLTGGLTPSPFLNGKAQRLTAPRIGVTGEARFADRRLDGQVELRSAALAINAKGVVDLAESRFDPLKIDANLLRPAALFPNMSGRNIRLQAELTGAFSTASFRYRLTSPRFAFDQTGFEGASAFGAGRFSRAPIAVPIRFHARRVTGVGDVAGGILGNLDLAGTLKVTPKLLTGDGLTLRSDKLNGRLALLVDLVTGNYAVTLSGGLRRYLIPGLGIVDVSSELRVVPGPGGRGTRVIGRGRAAVRRFDNAFLRGLAGGLPQIDTALERQADGTIRFTGLRLTAPALRITGNGFRRRDGTFFFEGGGNQATYGPLRLRLDGRIDKPKLDIVLARPADALGLSDVVLALDPNAEGFAWQARGGSTLGPFTGAGQIALPAGQPATVRVARLDVSGTTASGALRSDPGGFTGRLDLAGGGLSGPLLFAPQGEIQRIEAHLLAAGAMLGGVADMRVRRGRLDAVLLLDPAGTAIEATTTAYGLRRGSISLARLAGNASLKGGRGTVKASVAGSRGRAFALSTVLGLEPGRITLIGQGEVDRKPLRLAAPAVLSREGDGWRLARTQVDYAGGSAAVAGRFGPGATELEADLTALPLVALDIFYPGLGLGGKATGSLIYRTAAGAAPTGRANLTVRGLTRSGLVLSSQAIDVGVAAVLRADGAVGRATMASGGRTIGRAQARVAPLAPGQDLVERLRRAPLFAQLRYTGPADTLWRLTGIETIDLSGPVAIGADIGGTLADPLIRGSLKAQGARLESAVSGTVIEQLVADGRFGGSRLVIDRFTGGTPRGGTIAGRAAFDLAGGLGIDIAANANKALLLNRDDIRAQVTGPLAIRSDGRGGVISGDLELDAGRFRLGQAAAATVPRLPVQEVNRAADDPEPVAAAAPWRLDLRARADNRLTVNGLGLDSEWRADLTIKGNVDNPAITGRADLVRGNYEFAGRRFDLDRGMIRFQGEAPPDPLLDIVANANIQGLSATIRVSGTGQKPQIDFQSVPALPEDELLSRLLFGSSITSLSAPEALQLAAAVASLRQGGGGIGLNPINTLRRAAGLDRLRILPADPTTGAGTAIAAGKYLGRRTFVEVISDGQGYSATRLEFQVTRWLSLLSTISTIGRQSANVRVSKDY</sequence>
<keyword evidence="8" id="KW-1185">Reference proteome</keyword>
<dbReference type="GO" id="GO:0009306">
    <property type="term" value="P:protein secretion"/>
    <property type="evidence" value="ECO:0007669"/>
    <property type="project" value="InterPro"/>
</dbReference>
<dbReference type="GO" id="GO:0097347">
    <property type="term" value="C:TAM protein secretion complex"/>
    <property type="evidence" value="ECO:0007669"/>
    <property type="project" value="TreeGrafter"/>
</dbReference>
<organism evidence="7 8">
    <name type="scientific">Sphingomonas jatrophae</name>
    <dbReference type="NCBI Taxonomy" id="1166337"/>
    <lineage>
        <taxon>Bacteria</taxon>
        <taxon>Pseudomonadati</taxon>
        <taxon>Pseudomonadota</taxon>
        <taxon>Alphaproteobacteria</taxon>
        <taxon>Sphingomonadales</taxon>
        <taxon>Sphingomonadaceae</taxon>
        <taxon>Sphingomonas</taxon>
    </lineage>
</organism>
<evidence type="ECO:0000256" key="5">
    <source>
        <dbReference type="SAM" id="Phobius"/>
    </source>
</evidence>
<dbReference type="GO" id="GO:0005886">
    <property type="term" value="C:plasma membrane"/>
    <property type="evidence" value="ECO:0007669"/>
    <property type="project" value="InterPro"/>
</dbReference>
<evidence type="ECO:0000313" key="8">
    <source>
        <dbReference type="Proteomes" id="UP000198824"/>
    </source>
</evidence>
<evidence type="ECO:0000256" key="2">
    <source>
        <dbReference type="ARBA" id="ARBA00022692"/>
    </source>
</evidence>
<dbReference type="PANTHER" id="PTHR36985">
    <property type="entry name" value="TRANSLOCATION AND ASSEMBLY MODULE SUBUNIT TAMB"/>
    <property type="match status" value="1"/>
</dbReference>
<evidence type="ECO:0000256" key="3">
    <source>
        <dbReference type="ARBA" id="ARBA00022989"/>
    </source>
</evidence>
<protein>
    <submittedName>
        <fullName evidence="7">Autotransporter secretion inner membrane protein TamB</fullName>
    </submittedName>
</protein>
<evidence type="ECO:0000259" key="6">
    <source>
        <dbReference type="Pfam" id="PF04357"/>
    </source>
</evidence>
<dbReference type="Proteomes" id="UP000198824">
    <property type="component" value="Unassembled WGS sequence"/>
</dbReference>
<dbReference type="PANTHER" id="PTHR36985:SF1">
    <property type="entry name" value="TRANSLOCATION AND ASSEMBLY MODULE SUBUNIT TAMB"/>
    <property type="match status" value="1"/>
</dbReference>
<comment type="subcellular location">
    <subcellularLocation>
        <location evidence="1">Membrane</location>
        <topology evidence="1">Single-pass membrane protein</topology>
    </subcellularLocation>
</comment>
<evidence type="ECO:0000256" key="1">
    <source>
        <dbReference type="ARBA" id="ARBA00004167"/>
    </source>
</evidence>
<feature type="transmembrane region" description="Helical" evidence="5">
    <location>
        <begin position="12"/>
        <end position="32"/>
    </location>
</feature>
<dbReference type="STRING" id="1166337.SAMN05192580_1404"/>
<dbReference type="EMBL" id="FOZG01000001">
    <property type="protein sequence ID" value="SFR87087.1"/>
    <property type="molecule type" value="Genomic_DNA"/>
</dbReference>
<proteinExistence type="predicted"/>
<reference evidence="7 8" key="1">
    <citation type="submission" date="2016-10" db="EMBL/GenBank/DDBJ databases">
        <authorList>
            <person name="de Groot N.N."/>
        </authorList>
    </citation>
    <scope>NUCLEOTIDE SEQUENCE [LARGE SCALE GENOMIC DNA]</scope>
    <source>
        <strain evidence="7 8">S5-249</strain>
    </source>
</reference>
<evidence type="ECO:0000313" key="7">
    <source>
        <dbReference type="EMBL" id="SFR87087.1"/>
    </source>
</evidence>
<keyword evidence="3 5" id="KW-1133">Transmembrane helix</keyword>